<evidence type="ECO:0000259" key="2">
    <source>
        <dbReference type="Pfam" id="PF07859"/>
    </source>
</evidence>
<comment type="similarity">
    <text evidence="1">Belongs to the 'GDXG' lipolytic enzyme family.</text>
</comment>
<dbReference type="InterPro" id="IPR013094">
    <property type="entry name" value="AB_hydrolase_3"/>
</dbReference>
<dbReference type="InterPro" id="IPR029058">
    <property type="entry name" value="AB_hydrolase_fold"/>
</dbReference>
<gene>
    <name evidence="4" type="primary">LOC103322800</name>
</gene>
<dbReference type="PANTHER" id="PTHR23024">
    <property type="entry name" value="ARYLACETAMIDE DEACETYLASE"/>
    <property type="match status" value="1"/>
</dbReference>
<reference evidence="3" key="1">
    <citation type="journal article" date="2012" name="Nat. Commun.">
        <title>The genome of Prunus mume.</title>
        <authorList>
            <person name="Zhang Q."/>
            <person name="Chen W."/>
            <person name="Sun L."/>
            <person name="Zhao F."/>
            <person name="Huang B."/>
            <person name="Yang W."/>
            <person name="Tao Y."/>
            <person name="Wang J."/>
            <person name="Yuan Z."/>
            <person name="Fan G."/>
            <person name="Xing Z."/>
            <person name="Han C."/>
            <person name="Pan H."/>
            <person name="Zhong X."/>
            <person name="Shi W."/>
            <person name="Liang X."/>
            <person name="Du D."/>
            <person name="Sun F."/>
            <person name="Xu Z."/>
            <person name="Hao R."/>
            <person name="Lv T."/>
            <person name="Lv Y."/>
            <person name="Zheng Z."/>
            <person name="Sun M."/>
            <person name="Luo L."/>
            <person name="Cai M."/>
            <person name="Gao Y."/>
            <person name="Wang J."/>
            <person name="Yin Y."/>
            <person name="Xu X."/>
            <person name="Cheng T."/>
            <person name="Wang J."/>
        </authorList>
    </citation>
    <scope>NUCLEOTIDE SEQUENCE [LARGE SCALE GENOMIC DNA]</scope>
</reference>
<dbReference type="PANTHER" id="PTHR23024:SF551">
    <property type="entry name" value="2-HYDROXYISOFLAVANONE DEHYDRATASE-LIKE"/>
    <property type="match status" value="1"/>
</dbReference>
<evidence type="ECO:0000313" key="4">
    <source>
        <dbReference type="RefSeq" id="XP_008222956.1"/>
    </source>
</evidence>
<dbReference type="Pfam" id="PF07859">
    <property type="entry name" value="Abhydrolase_3"/>
    <property type="match status" value="1"/>
</dbReference>
<reference evidence="4" key="2">
    <citation type="submission" date="2025-08" db="UniProtKB">
        <authorList>
            <consortium name="RefSeq"/>
        </authorList>
    </citation>
    <scope>IDENTIFICATION</scope>
</reference>
<dbReference type="GeneID" id="103322800"/>
<sequence length="334" mass="37319">MASTSTTKKEIASELLPLIRVYKDGTVERLWGSPYVPPCPHDPQTNVSSKDINISHNPSISARLFLPQNQIYQKPQHLLPILVYFHGGGFCFESAFSSDHHRLLNRLVSQAQVLGVSVEYRLAPENPLPNCYQDCWDALQWVSSHRTHKELDADNTNKEPWLVNYGNFDKLYIGGDSAGGNIVHNVAMKAGVERLCGDVKILGAFMSHPYFLGSKPIGSEPRGEDFEKWLPCKVWKFLYPSAPGGINNPMVNPVGPGAPSLAGLGCPRMLVCVSSKDELRDRGVWYYELVKESGWRGEVEVFEVEGEEHAFHILVEAETVNVKIMIKRLASFLV</sequence>
<dbReference type="SUPFAM" id="SSF53474">
    <property type="entry name" value="alpha/beta-Hydrolases"/>
    <property type="match status" value="1"/>
</dbReference>
<dbReference type="RefSeq" id="XP_008222956.1">
    <property type="nucleotide sequence ID" value="XM_008224734.1"/>
</dbReference>
<name>A0ABM0NCX8_PRUMU</name>
<evidence type="ECO:0000313" key="3">
    <source>
        <dbReference type="Proteomes" id="UP000694861"/>
    </source>
</evidence>
<dbReference type="InterPro" id="IPR050466">
    <property type="entry name" value="Carboxylest/Gibb_receptor"/>
</dbReference>
<proteinExistence type="inferred from homology"/>
<protein>
    <submittedName>
        <fullName evidence="4">2-hydroxyisoflavanone dehydratase-like</fullName>
    </submittedName>
</protein>
<organism evidence="3 4">
    <name type="scientific">Prunus mume</name>
    <name type="common">Japanese apricot</name>
    <name type="synonym">Armeniaca mume</name>
    <dbReference type="NCBI Taxonomy" id="102107"/>
    <lineage>
        <taxon>Eukaryota</taxon>
        <taxon>Viridiplantae</taxon>
        <taxon>Streptophyta</taxon>
        <taxon>Embryophyta</taxon>
        <taxon>Tracheophyta</taxon>
        <taxon>Spermatophyta</taxon>
        <taxon>Magnoliopsida</taxon>
        <taxon>eudicotyledons</taxon>
        <taxon>Gunneridae</taxon>
        <taxon>Pentapetalae</taxon>
        <taxon>rosids</taxon>
        <taxon>fabids</taxon>
        <taxon>Rosales</taxon>
        <taxon>Rosaceae</taxon>
        <taxon>Amygdaloideae</taxon>
        <taxon>Amygdaleae</taxon>
        <taxon>Prunus</taxon>
    </lineage>
</organism>
<dbReference type="Proteomes" id="UP000694861">
    <property type="component" value="Linkage group LG2"/>
</dbReference>
<dbReference type="Gene3D" id="3.40.50.1820">
    <property type="entry name" value="alpha/beta hydrolase"/>
    <property type="match status" value="1"/>
</dbReference>
<keyword evidence="3" id="KW-1185">Reference proteome</keyword>
<evidence type="ECO:0000256" key="1">
    <source>
        <dbReference type="ARBA" id="ARBA00010515"/>
    </source>
</evidence>
<accession>A0ABM0NCX8</accession>
<feature type="domain" description="Alpha/beta hydrolase fold-3" evidence="2">
    <location>
        <begin position="82"/>
        <end position="312"/>
    </location>
</feature>